<evidence type="ECO:0000259" key="3">
    <source>
        <dbReference type="PROSITE" id="PS51186"/>
    </source>
</evidence>
<comment type="caution">
    <text evidence="4">The sequence shown here is derived from an EMBL/GenBank/DDBJ whole genome shotgun (WGS) entry which is preliminary data.</text>
</comment>
<evidence type="ECO:0000313" key="5">
    <source>
        <dbReference type="Proteomes" id="UP000557392"/>
    </source>
</evidence>
<feature type="domain" description="HTH marR-type" evidence="2">
    <location>
        <begin position="1"/>
        <end position="136"/>
    </location>
</feature>
<dbReference type="Pfam" id="PF00583">
    <property type="entry name" value="Acetyltransf_1"/>
    <property type="match status" value="1"/>
</dbReference>
<dbReference type="PANTHER" id="PTHR13947">
    <property type="entry name" value="GNAT FAMILY N-ACETYLTRANSFERASE"/>
    <property type="match status" value="1"/>
</dbReference>
<dbReference type="InterPro" id="IPR036390">
    <property type="entry name" value="WH_DNA-bd_sf"/>
</dbReference>
<dbReference type="AlphaFoldDB" id="A0A7W6JNI3"/>
<keyword evidence="5" id="KW-1185">Reference proteome</keyword>
<dbReference type="GO" id="GO:0003677">
    <property type="term" value="F:DNA binding"/>
    <property type="evidence" value="ECO:0007669"/>
    <property type="project" value="UniProtKB-KW"/>
</dbReference>
<dbReference type="Proteomes" id="UP000557392">
    <property type="component" value="Unassembled WGS sequence"/>
</dbReference>
<proteinExistence type="predicted"/>
<dbReference type="PROSITE" id="PS51186">
    <property type="entry name" value="GNAT"/>
    <property type="match status" value="1"/>
</dbReference>
<gene>
    <name evidence="4" type="ORF">GGR46_000086</name>
</gene>
<reference evidence="4 5" key="1">
    <citation type="submission" date="2020-08" db="EMBL/GenBank/DDBJ databases">
        <title>Genomic Encyclopedia of Type Strains, Phase IV (KMG-IV): sequencing the most valuable type-strain genomes for metagenomic binning, comparative biology and taxonomic classification.</title>
        <authorList>
            <person name="Goeker M."/>
        </authorList>
    </citation>
    <scope>NUCLEOTIDE SEQUENCE [LARGE SCALE GENOMIC DNA]</scope>
    <source>
        <strain evidence="4 5">DSM 101806</strain>
    </source>
</reference>
<dbReference type="InterPro" id="IPR000182">
    <property type="entry name" value="GNAT_dom"/>
</dbReference>
<keyword evidence="4" id="KW-0238">DNA-binding</keyword>
<dbReference type="GO" id="GO:0003700">
    <property type="term" value="F:DNA-binding transcription factor activity"/>
    <property type="evidence" value="ECO:0007669"/>
    <property type="project" value="InterPro"/>
</dbReference>
<dbReference type="CDD" id="cd04301">
    <property type="entry name" value="NAT_SF"/>
    <property type="match status" value="1"/>
</dbReference>
<sequence length="310" mass="34621">MEHAVDQFRAFNRAHTRFAAVLAPHYMDSEMGVAEARLLYEIARRQPVLASELQETLGLDAGYVSRAAKRFEDRGWIARERDAQDARQRPIALLPAGQATFDALDEATRAHSRRQLESLGPGGGALLGHYLESARALIEGGADAWSIRTLRPGDMGAIASRQSILYAEHFGWGRPMELLLNDVTTRFLRDFQPEREQCWVAERGGEMLGSVMLADGGDRVAKLRLLYVESWARGLGIGEALVQHCIQFAREAGYQRLELWTHTILTSARRIYAAHGFELVSTEEHDRFGEPIMGETWSLDLNPDAPPATP</sequence>
<dbReference type="InterPro" id="IPR016181">
    <property type="entry name" value="Acyl_CoA_acyltransferase"/>
</dbReference>
<dbReference type="SUPFAM" id="SSF46785">
    <property type="entry name" value="Winged helix' DNA-binding domain"/>
    <property type="match status" value="1"/>
</dbReference>
<dbReference type="PANTHER" id="PTHR13947:SF37">
    <property type="entry name" value="LD18367P"/>
    <property type="match status" value="1"/>
</dbReference>
<feature type="domain" description="N-acetyltransferase" evidence="3">
    <location>
        <begin position="145"/>
        <end position="298"/>
    </location>
</feature>
<dbReference type="SMART" id="SM00347">
    <property type="entry name" value="HTH_MARR"/>
    <property type="match status" value="1"/>
</dbReference>
<evidence type="ECO:0000313" key="4">
    <source>
        <dbReference type="EMBL" id="MBB4096553.1"/>
    </source>
</evidence>
<dbReference type="InterPro" id="IPR050769">
    <property type="entry name" value="NAT_camello-type"/>
</dbReference>
<dbReference type="GO" id="GO:0008080">
    <property type="term" value="F:N-acetyltransferase activity"/>
    <property type="evidence" value="ECO:0007669"/>
    <property type="project" value="InterPro"/>
</dbReference>
<evidence type="ECO:0000256" key="1">
    <source>
        <dbReference type="ARBA" id="ARBA00022679"/>
    </source>
</evidence>
<dbReference type="Gene3D" id="3.40.630.30">
    <property type="match status" value="1"/>
</dbReference>
<keyword evidence="1 4" id="KW-0808">Transferase</keyword>
<dbReference type="PROSITE" id="PS50995">
    <property type="entry name" value="HTH_MARR_2"/>
    <property type="match status" value="1"/>
</dbReference>
<name>A0A7W6JNI3_9SPHN</name>
<dbReference type="SUPFAM" id="SSF55729">
    <property type="entry name" value="Acyl-CoA N-acyltransferases (Nat)"/>
    <property type="match status" value="1"/>
</dbReference>
<dbReference type="RefSeq" id="WP_183993543.1">
    <property type="nucleotide sequence ID" value="NZ_JACIEH010000001.1"/>
</dbReference>
<dbReference type="InterPro" id="IPR036388">
    <property type="entry name" value="WH-like_DNA-bd_sf"/>
</dbReference>
<evidence type="ECO:0000259" key="2">
    <source>
        <dbReference type="PROSITE" id="PS50995"/>
    </source>
</evidence>
<accession>A0A7W6JNI3</accession>
<dbReference type="InterPro" id="IPR000835">
    <property type="entry name" value="HTH_MarR-typ"/>
</dbReference>
<dbReference type="EMBL" id="JACIEH010000001">
    <property type="protein sequence ID" value="MBB4096553.1"/>
    <property type="molecule type" value="Genomic_DNA"/>
</dbReference>
<dbReference type="Gene3D" id="1.10.10.10">
    <property type="entry name" value="Winged helix-like DNA-binding domain superfamily/Winged helix DNA-binding domain"/>
    <property type="match status" value="1"/>
</dbReference>
<protein>
    <submittedName>
        <fullName evidence="4">DNA-binding MarR family transcriptional regulator/N-acetylglutamate synthase-like GNAT family acetyltransferase</fullName>
    </submittedName>
</protein>
<organism evidence="4 5">
    <name type="scientific">Sphingomonas kyeonggiensis</name>
    <dbReference type="NCBI Taxonomy" id="1268553"/>
    <lineage>
        <taxon>Bacteria</taxon>
        <taxon>Pseudomonadati</taxon>
        <taxon>Pseudomonadota</taxon>
        <taxon>Alphaproteobacteria</taxon>
        <taxon>Sphingomonadales</taxon>
        <taxon>Sphingomonadaceae</taxon>
        <taxon>Sphingomonas</taxon>
    </lineage>
</organism>
<dbReference type="Pfam" id="PF12802">
    <property type="entry name" value="MarR_2"/>
    <property type="match status" value="1"/>
</dbReference>